<dbReference type="InterPro" id="IPR020841">
    <property type="entry name" value="PKS_Beta-ketoAc_synthase_dom"/>
</dbReference>
<evidence type="ECO:0000256" key="1">
    <source>
        <dbReference type="ARBA" id="ARBA00005194"/>
    </source>
</evidence>
<keyword evidence="7" id="KW-0276">Fatty acid metabolism</keyword>
<dbReference type="EMBL" id="JABANE010000118">
    <property type="protein sequence ID" value="NME71857.1"/>
    <property type="molecule type" value="Genomic_DNA"/>
</dbReference>
<dbReference type="SUPFAM" id="SSF53901">
    <property type="entry name" value="Thiolase-like"/>
    <property type="match status" value="1"/>
</dbReference>
<gene>
    <name evidence="15" type="primary">fabF</name>
    <name evidence="15" type="ORF">HHU12_28080</name>
</gene>
<evidence type="ECO:0000313" key="16">
    <source>
        <dbReference type="Proteomes" id="UP000576082"/>
    </source>
</evidence>
<dbReference type="Pfam" id="PF00109">
    <property type="entry name" value="ketoacyl-synt"/>
    <property type="match status" value="1"/>
</dbReference>
<dbReference type="PANTHER" id="PTHR11712:SF336">
    <property type="entry name" value="3-OXOACYL-[ACYL-CARRIER-PROTEIN] SYNTHASE, MITOCHONDRIAL"/>
    <property type="match status" value="1"/>
</dbReference>
<dbReference type="Pfam" id="PF02801">
    <property type="entry name" value="Ketoacyl-synt_C"/>
    <property type="match status" value="1"/>
</dbReference>
<evidence type="ECO:0000256" key="10">
    <source>
        <dbReference type="ARBA" id="ARBA00023315"/>
    </source>
</evidence>
<proteinExistence type="inferred from homology"/>
<dbReference type="PIRSF" id="PIRSF000447">
    <property type="entry name" value="KAS_II"/>
    <property type="match status" value="1"/>
</dbReference>
<dbReference type="Gene3D" id="3.40.47.10">
    <property type="match status" value="1"/>
</dbReference>
<dbReference type="PROSITE" id="PS00606">
    <property type="entry name" value="KS3_1"/>
    <property type="match status" value="1"/>
</dbReference>
<dbReference type="GO" id="GO:0005829">
    <property type="term" value="C:cytosol"/>
    <property type="evidence" value="ECO:0007669"/>
    <property type="project" value="TreeGrafter"/>
</dbReference>
<dbReference type="Proteomes" id="UP000576082">
    <property type="component" value="Unassembled WGS sequence"/>
</dbReference>
<keyword evidence="8" id="KW-0443">Lipid metabolism</keyword>
<evidence type="ECO:0000313" key="15">
    <source>
        <dbReference type="EMBL" id="NME71857.1"/>
    </source>
</evidence>
<keyword evidence="6 11" id="KW-0808">Transferase</keyword>
<dbReference type="InterPro" id="IPR017568">
    <property type="entry name" value="3-oxoacyl-ACP_synth-2"/>
</dbReference>
<keyword evidence="9 11" id="KW-0275">Fatty acid biosynthesis</keyword>
<accession>A0A7X9S089</accession>
<evidence type="ECO:0000256" key="12">
    <source>
        <dbReference type="PIRSR" id="PIRSR000447-1"/>
    </source>
</evidence>
<evidence type="ECO:0000256" key="7">
    <source>
        <dbReference type="ARBA" id="ARBA00022832"/>
    </source>
</evidence>
<dbReference type="GO" id="GO:0004315">
    <property type="term" value="F:3-oxoacyl-[acyl-carrier-protein] synthase activity"/>
    <property type="evidence" value="ECO:0007669"/>
    <property type="project" value="UniProtKB-UniRule"/>
</dbReference>
<keyword evidence="16" id="KW-1185">Reference proteome</keyword>
<dbReference type="InterPro" id="IPR018201">
    <property type="entry name" value="Ketoacyl_synth_AS"/>
</dbReference>
<reference evidence="15 16" key="1">
    <citation type="submission" date="2020-04" db="EMBL/GenBank/DDBJ databases">
        <title>Flammeovirga sp. SR4, a novel species isolated from seawater.</title>
        <authorList>
            <person name="Wang X."/>
        </authorList>
    </citation>
    <scope>NUCLEOTIDE SEQUENCE [LARGE SCALE GENOMIC DNA]</scope>
    <source>
        <strain evidence="15 16">ATCC 23126</strain>
    </source>
</reference>
<dbReference type="RefSeq" id="WP_169660058.1">
    <property type="nucleotide sequence ID" value="NZ_JABANE010000118.1"/>
</dbReference>
<comment type="catalytic activity">
    <reaction evidence="11">
        <text>(9Z)-hexadecenoyl-[ACP] + malonyl-[ACP] + H(+) = 3-oxo-(11Z)-octadecenoyl-[ACP] + holo-[ACP] + CO2</text>
        <dbReference type="Rhea" id="RHEA:55040"/>
        <dbReference type="Rhea" id="RHEA-COMP:9623"/>
        <dbReference type="Rhea" id="RHEA-COMP:9685"/>
        <dbReference type="Rhea" id="RHEA-COMP:10800"/>
        <dbReference type="Rhea" id="RHEA-COMP:14074"/>
        <dbReference type="ChEBI" id="CHEBI:15378"/>
        <dbReference type="ChEBI" id="CHEBI:16526"/>
        <dbReference type="ChEBI" id="CHEBI:64479"/>
        <dbReference type="ChEBI" id="CHEBI:78449"/>
        <dbReference type="ChEBI" id="CHEBI:83989"/>
        <dbReference type="ChEBI" id="CHEBI:138538"/>
        <dbReference type="EC" id="2.3.1.179"/>
    </reaction>
</comment>
<evidence type="ECO:0000256" key="8">
    <source>
        <dbReference type="ARBA" id="ARBA00023098"/>
    </source>
</evidence>
<dbReference type="GO" id="GO:0006633">
    <property type="term" value="P:fatty acid biosynthetic process"/>
    <property type="evidence" value="ECO:0007669"/>
    <property type="project" value="UniProtKB-UniRule"/>
</dbReference>
<dbReference type="NCBIfam" id="NF005589">
    <property type="entry name" value="PRK07314.1"/>
    <property type="match status" value="1"/>
</dbReference>
<dbReference type="InterPro" id="IPR016039">
    <property type="entry name" value="Thiolase-like"/>
</dbReference>
<evidence type="ECO:0000256" key="11">
    <source>
        <dbReference type="PIRNR" id="PIRNR000447"/>
    </source>
</evidence>
<evidence type="ECO:0000259" key="14">
    <source>
        <dbReference type="PROSITE" id="PS52004"/>
    </source>
</evidence>
<evidence type="ECO:0000256" key="2">
    <source>
        <dbReference type="ARBA" id="ARBA00008467"/>
    </source>
</evidence>
<dbReference type="FunFam" id="3.40.47.10:FF:000009">
    <property type="entry name" value="3-oxoacyl-[acyl-carrier-protein] synthase 2"/>
    <property type="match status" value="1"/>
</dbReference>
<feature type="domain" description="Ketosynthase family 3 (KS3)" evidence="14">
    <location>
        <begin position="3"/>
        <end position="414"/>
    </location>
</feature>
<comment type="function">
    <text evidence="11">Involved in the type II fatty acid elongation cycle. Catalyzes the elongation of a wide range of acyl-ACP by the addition of two carbons from malonyl-ACP to an acyl acceptor. Can efficiently catalyze the conversion of palmitoleoyl-ACP (cis-hexadec-9-enoyl-ACP) to cis-vaccenoyl-ACP (cis-octadec-11-enoyl-ACP), an essential step in the thermal regulation of fatty acid composition.</text>
</comment>
<comment type="caution">
    <text evidence="15">The sequence shown here is derived from an EMBL/GenBank/DDBJ whole genome shotgun (WGS) entry which is preliminary data.</text>
</comment>
<dbReference type="InterPro" id="IPR014030">
    <property type="entry name" value="Ketoacyl_synth_N"/>
</dbReference>
<comment type="pathway">
    <text evidence="1 11">Lipid metabolism; fatty acid biosynthesis.</text>
</comment>
<keyword evidence="10 11" id="KW-0012">Acyltransferase</keyword>
<name>A0A7X9S089_9BACT</name>
<dbReference type="PANTHER" id="PTHR11712">
    <property type="entry name" value="POLYKETIDE SYNTHASE-RELATED"/>
    <property type="match status" value="1"/>
</dbReference>
<dbReference type="NCBIfam" id="TIGR03150">
    <property type="entry name" value="fabF"/>
    <property type="match status" value="1"/>
</dbReference>
<dbReference type="InterPro" id="IPR000794">
    <property type="entry name" value="Beta-ketoacyl_synthase"/>
</dbReference>
<evidence type="ECO:0000256" key="4">
    <source>
        <dbReference type="ARBA" id="ARBA00014657"/>
    </source>
</evidence>
<evidence type="ECO:0000256" key="6">
    <source>
        <dbReference type="ARBA" id="ARBA00022679"/>
    </source>
</evidence>
<comment type="catalytic activity">
    <reaction evidence="11">
        <text>a fatty acyl-[ACP] + malonyl-[ACP] + H(+) = a 3-oxoacyl-[ACP] + holo-[ACP] + CO2</text>
        <dbReference type="Rhea" id="RHEA:22836"/>
        <dbReference type="Rhea" id="RHEA-COMP:9623"/>
        <dbReference type="Rhea" id="RHEA-COMP:9685"/>
        <dbReference type="Rhea" id="RHEA-COMP:9916"/>
        <dbReference type="Rhea" id="RHEA-COMP:14125"/>
        <dbReference type="ChEBI" id="CHEBI:15378"/>
        <dbReference type="ChEBI" id="CHEBI:16526"/>
        <dbReference type="ChEBI" id="CHEBI:64479"/>
        <dbReference type="ChEBI" id="CHEBI:78449"/>
        <dbReference type="ChEBI" id="CHEBI:78776"/>
        <dbReference type="ChEBI" id="CHEBI:138651"/>
    </reaction>
</comment>
<dbReference type="EC" id="2.3.1.179" evidence="3 11"/>
<dbReference type="PROSITE" id="PS52004">
    <property type="entry name" value="KS3_2"/>
    <property type="match status" value="1"/>
</dbReference>
<dbReference type="InterPro" id="IPR014031">
    <property type="entry name" value="Ketoacyl_synth_C"/>
</dbReference>
<evidence type="ECO:0000256" key="3">
    <source>
        <dbReference type="ARBA" id="ARBA00012356"/>
    </source>
</evidence>
<evidence type="ECO:0000256" key="9">
    <source>
        <dbReference type="ARBA" id="ARBA00023160"/>
    </source>
</evidence>
<feature type="active site" description="For beta-ketoacyl synthase activity" evidence="12">
    <location>
        <position position="165"/>
    </location>
</feature>
<protein>
    <recommendedName>
        <fullName evidence="4 11">3-oxoacyl-[acyl-carrier-protein] synthase 2</fullName>
        <ecNumber evidence="3 11">2.3.1.179</ecNumber>
    </recommendedName>
</protein>
<dbReference type="AlphaFoldDB" id="A0A7X9S089"/>
<sequence>MNARRVVITGIGALTPLGNTVEEYWSNLEKGVSGAAPITKFDASKFKTQFACEVKDFVATDYIDRKEVRKMDLVSQYGVAVAKQAIEDSEMDLDAVNKERFGVIWGSGIGGLKSFQDEVSSFATGDGTPRFNPFFIPKMIPDLIPGHISMTWGLKGPNFTTVSACASATNAMVDAFNYIRFGMADLFVTGGSEAAVCEAGIGGFNALRALSTRNDDAATASRPFDGSRDGFVLGEGAGAFIFEELEHAKARGAKIYGEVIGGGMTADAYHMTAPHPEGEGSSRVMAEAMKDAGIEPKDVDYINVHGTSTPLGDIGEVNAIKKVFGEDAYDLNISSTKSMTGHLLGAAGAVEALACLLALNKGVIPPTINNTTPDEKLDPKLNCTFNEAQKRDVNIALSNTFGFGGHNFSMVFKKYAE</sequence>
<keyword evidence="5 11" id="KW-0444">Lipid biosynthesis</keyword>
<dbReference type="CDD" id="cd00834">
    <property type="entry name" value="KAS_I_II"/>
    <property type="match status" value="1"/>
</dbReference>
<evidence type="ECO:0000256" key="5">
    <source>
        <dbReference type="ARBA" id="ARBA00022516"/>
    </source>
</evidence>
<dbReference type="UniPathway" id="UPA00094"/>
<evidence type="ECO:0000256" key="13">
    <source>
        <dbReference type="RuleBase" id="RU003694"/>
    </source>
</evidence>
<organism evidence="15 16">
    <name type="scientific">Flammeovirga aprica JL-4</name>
    <dbReference type="NCBI Taxonomy" id="694437"/>
    <lineage>
        <taxon>Bacteria</taxon>
        <taxon>Pseudomonadati</taxon>
        <taxon>Bacteroidota</taxon>
        <taxon>Cytophagia</taxon>
        <taxon>Cytophagales</taxon>
        <taxon>Flammeovirgaceae</taxon>
        <taxon>Flammeovirga</taxon>
    </lineage>
</organism>
<dbReference type="SMART" id="SM00825">
    <property type="entry name" value="PKS_KS"/>
    <property type="match status" value="1"/>
</dbReference>
<comment type="similarity">
    <text evidence="2 11 13">Belongs to the thiolase-like superfamily. Beta-ketoacyl-ACP synthases family.</text>
</comment>